<sequence length="344" mass="39367">MNEVGPSLVTTYTFKNGKEYIVKIKVTTFKGCQRNLELTISDKYTAENWRSFYDAAYIENLTHKTGNYKHFDVFVAMLQSGLLKTSESITLDLLTFEDLELLRARKFERSSCSNLGNTSNNRRYLILTYTVEFDRIHYPLPLEYCGLPNPIILQATIRKLQIELERLQSTGINRDLQKRIEQLTIANQKLVQENLKLTNGGRSLKHLLASIKSLEKNIIKERASFCMQIQKLKTENTALLLKVQQLSTSANKKSEDGCSGLKRRNRTSSTLRSRSRSSSISSRNKTTSSLSSGSSLDSIKIQRSPCRNVKIHNKTKNSKVEFENLEARIHTLQKMLKEGINLNY</sequence>
<reference evidence="2 3" key="1">
    <citation type="submission" date="2014-07" db="EMBL/GenBank/DDBJ databases">
        <title>Genomic and transcriptomic analysis on Apis cerana provide comprehensive insights into honey bee biology.</title>
        <authorList>
            <person name="Diao Q."/>
            <person name="Sun L."/>
            <person name="Zheng H."/>
            <person name="Zheng H."/>
            <person name="Xu S."/>
            <person name="Wang S."/>
            <person name="Zeng Z."/>
            <person name="Hu F."/>
            <person name="Su S."/>
            <person name="Wu J."/>
        </authorList>
    </citation>
    <scope>NUCLEOTIDE SEQUENCE [LARGE SCALE GENOMIC DNA]</scope>
    <source>
        <tissue evidence="2">Pupae without intestine</tissue>
    </source>
</reference>
<evidence type="ECO:0000313" key="2">
    <source>
        <dbReference type="EMBL" id="PBC33925.1"/>
    </source>
</evidence>
<evidence type="ECO:0000256" key="1">
    <source>
        <dbReference type="SAM" id="MobiDB-lite"/>
    </source>
</evidence>
<organism evidence="2 3">
    <name type="scientific">Apis cerana cerana</name>
    <name type="common">Oriental honeybee</name>
    <dbReference type="NCBI Taxonomy" id="94128"/>
    <lineage>
        <taxon>Eukaryota</taxon>
        <taxon>Metazoa</taxon>
        <taxon>Ecdysozoa</taxon>
        <taxon>Arthropoda</taxon>
        <taxon>Hexapoda</taxon>
        <taxon>Insecta</taxon>
        <taxon>Pterygota</taxon>
        <taxon>Neoptera</taxon>
        <taxon>Endopterygota</taxon>
        <taxon>Hymenoptera</taxon>
        <taxon>Apocrita</taxon>
        <taxon>Aculeata</taxon>
        <taxon>Apoidea</taxon>
        <taxon>Anthophila</taxon>
        <taxon>Apidae</taxon>
        <taxon>Apis</taxon>
    </lineage>
</organism>
<dbReference type="CDD" id="cd22284">
    <property type="entry name" value="HD_CCDC61_N"/>
    <property type="match status" value="1"/>
</dbReference>
<dbReference type="OrthoDB" id="568137at2759"/>
<dbReference type="STRING" id="94128.A0A2A3EQ84"/>
<dbReference type="EMBL" id="KZ288194">
    <property type="protein sequence ID" value="PBC33925.1"/>
    <property type="molecule type" value="Genomic_DNA"/>
</dbReference>
<dbReference type="InterPro" id="IPR049733">
    <property type="entry name" value="CCDC61_N"/>
</dbReference>
<dbReference type="AlphaFoldDB" id="A0A2A3EQ84"/>
<protein>
    <submittedName>
        <fullName evidence="2">Coiled-coil domain-containing protein</fullName>
    </submittedName>
</protein>
<dbReference type="Proteomes" id="UP000242457">
    <property type="component" value="Unassembled WGS sequence"/>
</dbReference>
<gene>
    <name evidence="2" type="ORF">APICC_03251</name>
</gene>
<accession>A0A2A3EQ84</accession>
<name>A0A2A3EQ84_APICC</name>
<proteinExistence type="predicted"/>
<feature type="region of interest" description="Disordered" evidence="1">
    <location>
        <begin position="251"/>
        <end position="299"/>
    </location>
</feature>
<evidence type="ECO:0000313" key="3">
    <source>
        <dbReference type="Proteomes" id="UP000242457"/>
    </source>
</evidence>
<feature type="compositionally biased region" description="Low complexity" evidence="1">
    <location>
        <begin position="267"/>
        <end position="299"/>
    </location>
</feature>
<keyword evidence="3" id="KW-1185">Reference proteome</keyword>